<keyword evidence="3" id="KW-1185">Reference proteome</keyword>
<feature type="compositionally biased region" description="Basic residues" evidence="1">
    <location>
        <begin position="1"/>
        <end position="12"/>
    </location>
</feature>
<dbReference type="Proteomes" id="UP000279259">
    <property type="component" value="Unassembled WGS sequence"/>
</dbReference>
<feature type="region of interest" description="Disordered" evidence="1">
    <location>
        <begin position="71"/>
        <end position="118"/>
    </location>
</feature>
<evidence type="ECO:0000313" key="2">
    <source>
        <dbReference type="EMBL" id="RSH83769.1"/>
    </source>
</evidence>
<name>A0A427XY47_9TREE</name>
<gene>
    <name evidence="2" type="ORF">EHS25_005384</name>
</gene>
<evidence type="ECO:0000256" key="1">
    <source>
        <dbReference type="SAM" id="MobiDB-lite"/>
    </source>
</evidence>
<proteinExistence type="predicted"/>
<protein>
    <submittedName>
        <fullName evidence="2">Uncharacterized protein</fullName>
    </submittedName>
</protein>
<evidence type="ECO:0000313" key="3">
    <source>
        <dbReference type="Proteomes" id="UP000279259"/>
    </source>
</evidence>
<reference evidence="2 3" key="1">
    <citation type="submission" date="2018-11" db="EMBL/GenBank/DDBJ databases">
        <title>Genome sequence of Saitozyma podzolica DSM 27192.</title>
        <authorList>
            <person name="Aliyu H."/>
            <person name="Gorte O."/>
            <person name="Ochsenreither K."/>
        </authorList>
    </citation>
    <scope>NUCLEOTIDE SEQUENCE [LARGE SCALE GENOMIC DNA]</scope>
    <source>
        <strain evidence="2 3">DSM 27192</strain>
    </source>
</reference>
<dbReference type="EMBL" id="RSCD01000023">
    <property type="protein sequence ID" value="RSH83769.1"/>
    <property type="molecule type" value="Genomic_DNA"/>
</dbReference>
<sequence length="316" mass="34764">MPPALQKRRRVAHNGNDEEGIGGETDSSGPSTTKACVACRRAIENKDLQTQIDELSARFVELERVVLARNNAEQSHSREGEALSSTQLLRGHDRVTTAPQSTTDRFPGPPPVPLGSAGLLADSEHSAVQRSQAIPLEPSGMDRMVPSPSEPDVRARIGGARTGGGIVGVPPKQHHPSSWISPSAMSACFDIFYDNFHRWSYVLDKSTQTAAKVADSCPLLLATADPTLRWILPTRVNDLAQHTLRHGLQCVEWNHASYEYSSLTDRSAFFLNNAISMARDLRLDVVWPPNESDPVAQQRAETSARLWTICHHRDQL</sequence>
<comment type="caution">
    <text evidence="2">The sequence shown here is derived from an EMBL/GenBank/DDBJ whole genome shotgun (WGS) entry which is preliminary data.</text>
</comment>
<dbReference type="AlphaFoldDB" id="A0A427XY47"/>
<feature type="region of interest" description="Disordered" evidence="1">
    <location>
        <begin position="1"/>
        <end position="33"/>
    </location>
</feature>
<organism evidence="2 3">
    <name type="scientific">Saitozyma podzolica</name>
    <dbReference type="NCBI Taxonomy" id="1890683"/>
    <lineage>
        <taxon>Eukaryota</taxon>
        <taxon>Fungi</taxon>
        <taxon>Dikarya</taxon>
        <taxon>Basidiomycota</taxon>
        <taxon>Agaricomycotina</taxon>
        <taxon>Tremellomycetes</taxon>
        <taxon>Tremellales</taxon>
        <taxon>Trimorphomycetaceae</taxon>
        <taxon>Saitozyma</taxon>
    </lineage>
</organism>
<accession>A0A427XY47</accession>